<evidence type="ECO:0000256" key="3">
    <source>
        <dbReference type="SAM" id="MobiDB-lite"/>
    </source>
</evidence>
<protein>
    <submittedName>
        <fullName evidence="5">TetR/AcrR family transcriptional regulator</fullName>
    </submittedName>
</protein>
<dbReference type="Proteomes" id="UP001645859">
    <property type="component" value="Unassembled WGS sequence"/>
</dbReference>
<feature type="compositionally biased region" description="Basic and acidic residues" evidence="3">
    <location>
        <begin position="1"/>
        <end position="10"/>
    </location>
</feature>
<dbReference type="PANTHER" id="PTHR30055:SF209">
    <property type="entry name" value="POSSIBLE TRANSCRIPTIONAL REGULATORY PROTEIN (PROBABLY TETR-FAMILY)"/>
    <property type="match status" value="1"/>
</dbReference>
<dbReference type="EMBL" id="QYAC01000003">
    <property type="protein sequence ID" value="MBL3678937.1"/>
    <property type="molecule type" value="Genomic_DNA"/>
</dbReference>
<dbReference type="InterPro" id="IPR050109">
    <property type="entry name" value="HTH-type_TetR-like_transc_reg"/>
</dbReference>
<dbReference type="InterPro" id="IPR009057">
    <property type="entry name" value="Homeodomain-like_sf"/>
</dbReference>
<dbReference type="InterPro" id="IPR036271">
    <property type="entry name" value="Tet_transcr_reg_TetR-rel_C_sf"/>
</dbReference>
<evidence type="ECO:0000256" key="2">
    <source>
        <dbReference type="PROSITE-ProRule" id="PRU00335"/>
    </source>
</evidence>
<comment type="caution">
    <text evidence="5">The sequence shown here is derived from an EMBL/GenBank/DDBJ whole genome shotgun (WGS) entry which is preliminary data.</text>
</comment>
<dbReference type="PROSITE" id="PS50977">
    <property type="entry name" value="HTH_TETR_2"/>
    <property type="match status" value="1"/>
</dbReference>
<keyword evidence="6" id="KW-1185">Reference proteome</keyword>
<keyword evidence="1 2" id="KW-0238">DNA-binding</keyword>
<feature type="domain" description="HTH tetR-type" evidence="4">
    <location>
        <begin position="24"/>
        <end position="82"/>
    </location>
</feature>
<dbReference type="Gene3D" id="1.10.357.10">
    <property type="entry name" value="Tetracycline Repressor, domain 2"/>
    <property type="match status" value="1"/>
</dbReference>
<reference evidence="5 6" key="1">
    <citation type="submission" date="2018-09" db="EMBL/GenBank/DDBJ databases">
        <title>Comparative genomics of Leucobacter spp.</title>
        <authorList>
            <person name="Reis A.C."/>
            <person name="Kolvenbach B.A."/>
            <person name="Corvini P.F.X."/>
            <person name="Nunes O.C."/>
        </authorList>
    </citation>
    <scope>NUCLEOTIDE SEQUENCE [LARGE SCALE GENOMIC DNA]</scope>
    <source>
        <strain evidence="5 6">TAN 31504</strain>
    </source>
</reference>
<dbReference type="SUPFAM" id="SSF46689">
    <property type="entry name" value="Homeodomain-like"/>
    <property type="match status" value="1"/>
</dbReference>
<dbReference type="SUPFAM" id="SSF48498">
    <property type="entry name" value="Tetracyclin repressor-like, C-terminal domain"/>
    <property type="match status" value="1"/>
</dbReference>
<dbReference type="RefSeq" id="WP_202344209.1">
    <property type="nucleotide sequence ID" value="NZ_BAAAPI010000013.1"/>
</dbReference>
<evidence type="ECO:0000256" key="1">
    <source>
        <dbReference type="ARBA" id="ARBA00023125"/>
    </source>
</evidence>
<dbReference type="InterPro" id="IPR001647">
    <property type="entry name" value="HTH_TetR"/>
</dbReference>
<feature type="DNA-binding region" description="H-T-H motif" evidence="2">
    <location>
        <begin position="45"/>
        <end position="64"/>
    </location>
</feature>
<accession>A0ABS1SF51</accession>
<evidence type="ECO:0000259" key="4">
    <source>
        <dbReference type="PROSITE" id="PS50977"/>
    </source>
</evidence>
<feature type="region of interest" description="Disordered" evidence="3">
    <location>
        <begin position="1"/>
        <end position="23"/>
    </location>
</feature>
<evidence type="ECO:0000313" key="5">
    <source>
        <dbReference type="EMBL" id="MBL3678937.1"/>
    </source>
</evidence>
<organism evidence="5 6">
    <name type="scientific">Leucobacter chromiireducens subsp. solipictus</name>
    <dbReference type="NCBI Taxonomy" id="398235"/>
    <lineage>
        <taxon>Bacteria</taxon>
        <taxon>Bacillati</taxon>
        <taxon>Actinomycetota</taxon>
        <taxon>Actinomycetes</taxon>
        <taxon>Micrococcales</taxon>
        <taxon>Microbacteriaceae</taxon>
        <taxon>Leucobacter</taxon>
    </lineage>
</organism>
<dbReference type="Pfam" id="PF00440">
    <property type="entry name" value="TetR_N"/>
    <property type="match status" value="1"/>
</dbReference>
<proteinExistence type="predicted"/>
<evidence type="ECO:0000313" key="6">
    <source>
        <dbReference type="Proteomes" id="UP001645859"/>
    </source>
</evidence>
<name>A0ABS1SF51_9MICO</name>
<gene>
    <name evidence="5" type="ORF">D3230_06455</name>
</gene>
<sequence>MSTHAPRERPAANLPPRARRRDATANRETLLWAAQAALAEQPTASLDAIAQAAGLTRRALYGHFPDRDALLHEVITVGARQFREIATAAADRDPRVALAQLASRLWHAAQAVRASAQIATNPAYAEATAQALEPLRERLTVLTQQGVGSGAFRRDMTPELLAFLIEETARATLRERRVAETAGAETAVKVILSIVGLSWQDQGELLATHPEVLSDAR</sequence>
<dbReference type="PANTHER" id="PTHR30055">
    <property type="entry name" value="HTH-TYPE TRANSCRIPTIONAL REGULATOR RUTR"/>
    <property type="match status" value="1"/>
</dbReference>